<feature type="domain" description="Fungal lipase-type" evidence="1">
    <location>
        <begin position="3"/>
        <end position="145"/>
    </location>
</feature>
<gene>
    <name evidence="2" type="ORF">OAUR00152_LOCUS10167</name>
</gene>
<sequence length="220" mass="24628">MLKVRGTTAKADIFADAQLWGAAFLFQVLRFFLPAGDVFTPILHQVIMFVTLLETKNIEKVSYYKELTKFTEYLEEFKNATDIHLTGHSLGGGLALISAAQTKHIAVGLSAPNAKLSRGTFDPPFTIDDLNNFTFNIVPNRDPVARMDDLADLFQRIECTADANKFFSCHLAGRSMCEIMYTCGSGIRPAFCLCTETYKYPEPLPRDGVNMTWSEVCKNF</sequence>
<name>A0A7S4ID47_9STRA</name>
<evidence type="ECO:0000259" key="1">
    <source>
        <dbReference type="Pfam" id="PF01764"/>
    </source>
</evidence>
<protein>
    <recommendedName>
        <fullName evidence="1">Fungal lipase-type domain-containing protein</fullName>
    </recommendedName>
</protein>
<accession>A0A7S4ID47</accession>
<dbReference type="GO" id="GO:0006629">
    <property type="term" value="P:lipid metabolic process"/>
    <property type="evidence" value="ECO:0007669"/>
    <property type="project" value="InterPro"/>
</dbReference>
<dbReference type="Pfam" id="PF01764">
    <property type="entry name" value="Lipase_3"/>
    <property type="match status" value="1"/>
</dbReference>
<dbReference type="EMBL" id="HBKQ01014899">
    <property type="protein sequence ID" value="CAE2225880.1"/>
    <property type="molecule type" value="Transcribed_RNA"/>
</dbReference>
<dbReference type="InterPro" id="IPR029058">
    <property type="entry name" value="AB_hydrolase_fold"/>
</dbReference>
<dbReference type="AlphaFoldDB" id="A0A7S4ID47"/>
<dbReference type="CDD" id="cd00741">
    <property type="entry name" value="Lipase"/>
    <property type="match status" value="1"/>
</dbReference>
<dbReference type="SUPFAM" id="SSF53474">
    <property type="entry name" value="alpha/beta-Hydrolases"/>
    <property type="match status" value="1"/>
</dbReference>
<dbReference type="Gene3D" id="3.40.50.1820">
    <property type="entry name" value="alpha/beta hydrolase"/>
    <property type="match status" value="1"/>
</dbReference>
<organism evidence="2">
    <name type="scientific">Odontella aurita</name>
    <dbReference type="NCBI Taxonomy" id="265563"/>
    <lineage>
        <taxon>Eukaryota</taxon>
        <taxon>Sar</taxon>
        <taxon>Stramenopiles</taxon>
        <taxon>Ochrophyta</taxon>
        <taxon>Bacillariophyta</taxon>
        <taxon>Mediophyceae</taxon>
        <taxon>Biddulphiophycidae</taxon>
        <taxon>Eupodiscales</taxon>
        <taxon>Odontellaceae</taxon>
        <taxon>Odontella</taxon>
    </lineage>
</organism>
<proteinExistence type="predicted"/>
<reference evidence="2" key="1">
    <citation type="submission" date="2021-01" db="EMBL/GenBank/DDBJ databases">
        <authorList>
            <person name="Corre E."/>
            <person name="Pelletier E."/>
            <person name="Niang G."/>
            <person name="Scheremetjew M."/>
            <person name="Finn R."/>
            <person name="Kale V."/>
            <person name="Holt S."/>
            <person name="Cochrane G."/>
            <person name="Meng A."/>
            <person name="Brown T."/>
            <person name="Cohen L."/>
        </authorList>
    </citation>
    <scope>NUCLEOTIDE SEQUENCE</scope>
    <source>
        <strain evidence="2">Isolate 1302-5</strain>
    </source>
</reference>
<dbReference type="InterPro" id="IPR002921">
    <property type="entry name" value="Fungal_lipase-type"/>
</dbReference>
<evidence type="ECO:0000313" key="2">
    <source>
        <dbReference type="EMBL" id="CAE2225880.1"/>
    </source>
</evidence>